<dbReference type="SMART" id="SM00028">
    <property type="entry name" value="TPR"/>
    <property type="match status" value="3"/>
</dbReference>
<dbReference type="InterPro" id="IPR011990">
    <property type="entry name" value="TPR-like_helical_dom_sf"/>
</dbReference>
<evidence type="ECO:0000256" key="1">
    <source>
        <dbReference type="ARBA" id="ARBA00022737"/>
    </source>
</evidence>
<dbReference type="PROSITE" id="PS50005">
    <property type="entry name" value="TPR"/>
    <property type="match status" value="1"/>
</dbReference>
<keyword evidence="2 3" id="KW-0802">TPR repeat</keyword>
<proteinExistence type="predicted"/>
<feature type="signal peptide" evidence="4">
    <location>
        <begin position="1"/>
        <end position="43"/>
    </location>
</feature>
<feature type="chain" id="PRO_5026964096" evidence="4">
    <location>
        <begin position="44"/>
        <end position="206"/>
    </location>
</feature>
<dbReference type="EMBL" id="CADCUU010000237">
    <property type="protein sequence ID" value="CAA9412178.1"/>
    <property type="molecule type" value="Genomic_DNA"/>
</dbReference>
<dbReference type="PANTHER" id="PTHR45831:SF2">
    <property type="entry name" value="LD24721P"/>
    <property type="match status" value="1"/>
</dbReference>
<evidence type="ECO:0000313" key="5">
    <source>
        <dbReference type="EMBL" id="CAA9412178.1"/>
    </source>
</evidence>
<dbReference type="Gene3D" id="1.25.40.10">
    <property type="entry name" value="Tetratricopeptide repeat domain"/>
    <property type="match status" value="1"/>
</dbReference>
<reference evidence="5" key="1">
    <citation type="submission" date="2020-02" db="EMBL/GenBank/DDBJ databases">
        <authorList>
            <person name="Meier V. D."/>
        </authorList>
    </citation>
    <scope>NUCLEOTIDE SEQUENCE</scope>
    <source>
        <strain evidence="5">AVDCRST_MAG15</strain>
    </source>
</reference>
<dbReference type="PANTHER" id="PTHR45831">
    <property type="entry name" value="LD24721P"/>
    <property type="match status" value="1"/>
</dbReference>
<gene>
    <name evidence="5" type="ORF">AVDCRST_MAG15-1724</name>
</gene>
<feature type="repeat" description="TPR" evidence="3">
    <location>
        <begin position="120"/>
        <end position="153"/>
    </location>
</feature>
<accession>A0A6J4PCJ1</accession>
<keyword evidence="4" id="KW-0732">Signal</keyword>
<keyword evidence="1" id="KW-0677">Repeat</keyword>
<evidence type="ECO:0000256" key="2">
    <source>
        <dbReference type="ARBA" id="ARBA00022803"/>
    </source>
</evidence>
<dbReference type="SUPFAM" id="SSF48452">
    <property type="entry name" value="TPR-like"/>
    <property type="match status" value="1"/>
</dbReference>
<evidence type="ECO:0000256" key="3">
    <source>
        <dbReference type="PROSITE-ProRule" id="PRU00339"/>
    </source>
</evidence>
<name>A0A6J4PCJ1_9RHOB</name>
<protein>
    <submittedName>
        <fullName evidence="5">TPR domain protein</fullName>
    </submittedName>
</protein>
<dbReference type="InterPro" id="IPR047150">
    <property type="entry name" value="SGT"/>
</dbReference>
<evidence type="ECO:0000256" key="4">
    <source>
        <dbReference type="SAM" id="SignalP"/>
    </source>
</evidence>
<sequence>MSFPWCLFQGKRYKRVMGSRHLPFKPIVAALLALVWFSAPAFAQQTDAEREADLLRQLREAEDPAAAQMIETELTGLWSRSGSAAIDLLLRRGQDALEAGDAEAAIEHLTAAIDHAPDFAEAYAARAAAYYLTNRAGPALDDLRQALVLNPSNWQAMQGFALMLEEMGREEDALELWGRVHEMHPQNAEAQASVDRLRLSLEGRTL</sequence>
<dbReference type="GO" id="GO:0072380">
    <property type="term" value="C:TRC complex"/>
    <property type="evidence" value="ECO:0007669"/>
    <property type="project" value="TreeGrafter"/>
</dbReference>
<dbReference type="InterPro" id="IPR019734">
    <property type="entry name" value="TPR_rpt"/>
</dbReference>
<dbReference type="GO" id="GO:0006620">
    <property type="term" value="P:post-translational protein targeting to endoplasmic reticulum membrane"/>
    <property type="evidence" value="ECO:0007669"/>
    <property type="project" value="TreeGrafter"/>
</dbReference>
<dbReference type="GO" id="GO:0016020">
    <property type="term" value="C:membrane"/>
    <property type="evidence" value="ECO:0007669"/>
    <property type="project" value="TreeGrafter"/>
</dbReference>
<dbReference type="GO" id="GO:0060090">
    <property type="term" value="F:molecular adaptor activity"/>
    <property type="evidence" value="ECO:0007669"/>
    <property type="project" value="TreeGrafter"/>
</dbReference>
<dbReference type="AlphaFoldDB" id="A0A6J4PCJ1"/>
<organism evidence="5">
    <name type="scientific">uncultured Rubellimicrobium sp</name>
    <dbReference type="NCBI Taxonomy" id="543078"/>
    <lineage>
        <taxon>Bacteria</taxon>
        <taxon>Pseudomonadati</taxon>
        <taxon>Pseudomonadota</taxon>
        <taxon>Alphaproteobacteria</taxon>
        <taxon>Rhodobacterales</taxon>
        <taxon>Roseobacteraceae</taxon>
        <taxon>Rubellimicrobium</taxon>
        <taxon>environmental samples</taxon>
    </lineage>
</organism>